<dbReference type="InterPro" id="IPR052747">
    <property type="entry name" value="TA_system_RelE_toxin"/>
</dbReference>
<evidence type="ECO:0000313" key="3">
    <source>
        <dbReference type="Proteomes" id="UP000005755"/>
    </source>
</evidence>
<keyword evidence="3" id="KW-1185">Reference proteome</keyword>
<sequence>MMYEVFVEEKENLFIAHLALKDKRIIKDKLLDLQNGNFSGDKALKGRHKGKFRKRAGNFRIIYQKQQDKLIICVIRIADRKEVYD</sequence>
<accession>A0ABN0BD83</accession>
<dbReference type="PANTHER" id="PTHR38813:SF1">
    <property type="entry name" value="TOXIN RELE1-RELATED"/>
    <property type="match status" value="1"/>
</dbReference>
<dbReference type="RefSeq" id="WP_002957304.1">
    <property type="nucleotide sequence ID" value="NC_020555.1"/>
</dbReference>
<gene>
    <name evidence="2" type="ORF">HCCG_01964</name>
</gene>
<dbReference type="SUPFAM" id="SSF143011">
    <property type="entry name" value="RelE-like"/>
    <property type="match status" value="1"/>
</dbReference>
<name>A0ABN0BD83_9HELI</name>
<evidence type="ECO:0000256" key="1">
    <source>
        <dbReference type="ARBA" id="ARBA00022649"/>
    </source>
</evidence>
<dbReference type="Proteomes" id="UP000005755">
    <property type="component" value="Unassembled WGS sequence"/>
</dbReference>
<proteinExistence type="predicted"/>
<dbReference type="EMBL" id="DS990393">
    <property type="protein sequence ID" value="EFR47416.1"/>
    <property type="molecule type" value="Genomic_DNA"/>
</dbReference>
<dbReference type="Pfam" id="PF05016">
    <property type="entry name" value="ParE_toxin"/>
    <property type="match status" value="1"/>
</dbReference>
<dbReference type="PANTHER" id="PTHR38813">
    <property type="match status" value="1"/>
</dbReference>
<evidence type="ECO:0000313" key="2">
    <source>
        <dbReference type="EMBL" id="EFR47416.1"/>
    </source>
</evidence>
<dbReference type="InterPro" id="IPR035093">
    <property type="entry name" value="RelE/ParE_toxin_dom_sf"/>
</dbReference>
<keyword evidence="1" id="KW-1277">Toxin-antitoxin system</keyword>
<dbReference type="InterPro" id="IPR007712">
    <property type="entry name" value="RelE/ParE_toxin"/>
</dbReference>
<organism evidence="2 3">
    <name type="scientific">Helicobacter cinaedi CCUG 18818 = ATCC BAA-847</name>
    <dbReference type="NCBI Taxonomy" id="537971"/>
    <lineage>
        <taxon>Bacteria</taxon>
        <taxon>Pseudomonadati</taxon>
        <taxon>Campylobacterota</taxon>
        <taxon>Epsilonproteobacteria</taxon>
        <taxon>Campylobacterales</taxon>
        <taxon>Helicobacteraceae</taxon>
        <taxon>Helicobacter</taxon>
    </lineage>
</organism>
<reference evidence="3" key="1">
    <citation type="journal article" date="2014" name="Genome Announc.">
        <title>Draft genome sequences of six enterohepatic helicobacter species isolated from humans and one from rhesus macaques.</title>
        <authorList>
            <person name="Shen Z."/>
            <person name="Sheh A."/>
            <person name="Young S.K."/>
            <person name="Abouelliel A."/>
            <person name="Ward D.V."/>
            <person name="Earl A.M."/>
            <person name="Fox J.G."/>
        </authorList>
    </citation>
    <scope>NUCLEOTIDE SEQUENCE [LARGE SCALE GENOMIC DNA]</scope>
    <source>
        <strain evidence="3">CCUG 18818</strain>
    </source>
</reference>
<dbReference type="Gene3D" id="3.30.2310.20">
    <property type="entry name" value="RelE-like"/>
    <property type="match status" value="1"/>
</dbReference>
<protein>
    <submittedName>
        <fullName evidence="2">Toxin-antitoxin system, toxin component, RelE domain protein</fullName>
    </submittedName>
</protein>